<comment type="similarity">
    <text evidence="1 2">Belongs to the UPF0178 family.</text>
</comment>
<evidence type="ECO:0000256" key="1">
    <source>
        <dbReference type="ARBA" id="ARBA00008522"/>
    </source>
</evidence>
<dbReference type="InterPro" id="IPR003791">
    <property type="entry name" value="UPF0178"/>
</dbReference>
<dbReference type="InParanoid" id="A0A5R8QHG8"/>
<sequence>MKVFIDADGCPVVDEAVAAAKKFQVECIILCDTSHIFEKDGARTITVSKGADSVDYALVNMVAPGDVIVTQDYGLAAMCLAKRGVPISQDGMVYSDANIDSLLQARYTAKKIRMSGGRLRGPAKRSKEQDEAFVVSLTKILLGASV</sequence>
<keyword evidence="4" id="KW-1185">Reference proteome</keyword>
<name>A0A5R8QHG8_9FIRM</name>
<comment type="caution">
    <text evidence="3">The sequence shown here is derived from an EMBL/GenBank/DDBJ whole genome shotgun (WGS) entry which is preliminary data.</text>
</comment>
<dbReference type="FunCoup" id="A0A5R8QHG8">
    <property type="interactions" value="18"/>
</dbReference>
<dbReference type="PANTHER" id="PTHR35146">
    <property type="entry name" value="UPF0178 PROTEIN YAII"/>
    <property type="match status" value="1"/>
</dbReference>
<dbReference type="AlphaFoldDB" id="A0A5R8QHG8"/>
<dbReference type="Pfam" id="PF02639">
    <property type="entry name" value="DUF188"/>
    <property type="match status" value="1"/>
</dbReference>
<dbReference type="PANTHER" id="PTHR35146:SF1">
    <property type="entry name" value="UPF0178 PROTEIN YAII"/>
    <property type="match status" value="1"/>
</dbReference>
<proteinExistence type="inferred from homology"/>
<dbReference type="OrthoDB" id="9798918at2"/>
<evidence type="ECO:0000256" key="2">
    <source>
        <dbReference type="HAMAP-Rule" id="MF_00489"/>
    </source>
</evidence>
<accession>A0A5R8QHG8</accession>
<dbReference type="RefSeq" id="WP_138190091.1">
    <property type="nucleotide sequence ID" value="NZ_VBWP01000001.1"/>
</dbReference>
<evidence type="ECO:0000313" key="3">
    <source>
        <dbReference type="EMBL" id="TLG77481.1"/>
    </source>
</evidence>
<gene>
    <name evidence="3" type="ORF">FEZ08_02340</name>
</gene>
<reference evidence="3 4" key="1">
    <citation type="submission" date="2019-05" db="EMBL/GenBank/DDBJ databases">
        <title>Culicoidintestinum kansasii gen. nov., sp. nov. from the gastrointestinal tract of the biting midge, Culicoides sonorensis.</title>
        <authorList>
            <person name="Neupane S."/>
            <person name="Ghosh A."/>
            <person name="Gunther S."/>
            <person name="Martin K."/>
            <person name="Zurek L."/>
        </authorList>
    </citation>
    <scope>NUCLEOTIDE SEQUENCE [LARGE SCALE GENOMIC DNA]</scope>
    <source>
        <strain evidence="3 4">CS-1</strain>
    </source>
</reference>
<evidence type="ECO:0000313" key="4">
    <source>
        <dbReference type="Proteomes" id="UP000306912"/>
    </source>
</evidence>
<dbReference type="Proteomes" id="UP000306912">
    <property type="component" value="Unassembled WGS sequence"/>
</dbReference>
<protein>
    <recommendedName>
        <fullName evidence="2">UPF0178 protein FEZ08_02340</fullName>
    </recommendedName>
</protein>
<organism evidence="3 4">
    <name type="scientific">Culicoidibacter larvae</name>
    <dbReference type="NCBI Taxonomy" id="2579976"/>
    <lineage>
        <taxon>Bacteria</taxon>
        <taxon>Bacillati</taxon>
        <taxon>Bacillota</taxon>
        <taxon>Culicoidibacteria</taxon>
        <taxon>Culicoidibacterales</taxon>
        <taxon>Culicoidibacteraceae</taxon>
        <taxon>Culicoidibacter</taxon>
    </lineage>
</organism>
<dbReference type="EMBL" id="VBWP01000001">
    <property type="protein sequence ID" value="TLG77481.1"/>
    <property type="molecule type" value="Genomic_DNA"/>
</dbReference>
<dbReference type="HAMAP" id="MF_00489">
    <property type="entry name" value="UPF0178"/>
    <property type="match status" value="1"/>
</dbReference>